<dbReference type="EMBL" id="JAEPDI010000024">
    <property type="protein sequence ID" value="MCG7941210.1"/>
    <property type="molecule type" value="Genomic_DNA"/>
</dbReference>
<protein>
    <submittedName>
        <fullName evidence="1">Uncharacterized protein</fullName>
    </submittedName>
</protein>
<reference evidence="1" key="1">
    <citation type="journal article" date="2021" name="Proc. Natl. Acad. Sci. U.S.A.">
        <title>Global biogeography of chemosynthetic symbionts reveals both localized and globally distributed symbiont groups. .</title>
        <authorList>
            <person name="Osvatic J.T."/>
            <person name="Wilkins L.G.E."/>
            <person name="Leibrecht L."/>
            <person name="Leray M."/>
            <person name="Zauner S."/>
            <person name="Polzin J."/>
            <person name="Camacho Y."/>
            <person name="Gros O."/>
            <person name="van Gils J.A."/>
            <person name="Eisen J.A."/>
            <person name="Petersen J.M."/>
            <person name="Yuen B."/>
        </authorList>
    </citation>
    <scope>NUCLEOTIDE SEQUENCE</scope>
    <source>
        <strain evidence="1">MAGL173</strain>
    </source>
</reference>
<accession>A0A9E4N2S8</accession>
<name>A0A9E4N2S8_9GAMM</name>
<evidence type="ECO:0000313" key="1">
    <source>
        <dbReference type="EMBL" id="MCG7941210.1"/>
    </source>
</evidence>
<evidence type="ECO:0000313" key="2">
    <source>
        <dbReference type="Proteomes" id="UP000886687"/>
    </source>
</evidence>
<sequence length="133" mass="15154">MLEYVFFDKRPWQDFVDYLKQLGLAIETAQDDDEWLVYVPEELDDETDEKIEARYETLLEMNERLIADQQGGAHVELAGINVSLMDGRVVQAAVDPQLINRLLQVISVEELGELVSAVAQAVEQGDERSLCQR</sequence>
<gene>
    <name evidence="1" type="ORF">JAZ04_20455</name>
</gene>
<proteinExistence type="predicted"/>
<comment type="caution">
    <text evidence="1">The sequence shown here is derived from an EMBL/GenBank/DDBJ whole genome shotgun (WGS) entry which is preliminary data.</text>
</comment>
<dbReference type="AlphaFoldDB" id="A0A9E4N2S8"/>
<dbReference type="Proteomes" id="UP000886687">
    <property type="component" value="Unassembled WGS sequence"/>
</dbReference>
<organism evidence="1 2">
    <name type="scientific">Candidatus Thiodiazotropha lotti</name>
    <dbReference type="NCBI Taxonomy" id="2792787"/>
    <lineage>
        <taxon>Bacteria</taxon>
        <taxon>Pseudomonadati</taxon>
        <taxon>Pseudomonadota</taxon>
        <taxon>Gammaproteobacteria</taxon>
        <taxon>Chromatiales</taxon>
        <taxon>Sedimenticolaceae</taxon>
        <taxon>Candidatus Thiodiazotropha</taxon>
    </lineage>
</organism>